<evidence type="ECO:0000313" key="7">
    <source>
        <dbReference type="EMBL" id="GFJ87216.1"/>
    </source>
</evidence>
<dbReference type="EMBL" id="BLPG01000001">
    <property type="protein sequence ID" value="GFJ87216.1"/>
    <property type="molecule type" value="Genomic_DNA"/>
</dbReference>
<dbReference type="PRINTS" id="PR00107">
    <property type="entry name" value="PHOSPHOCPHPR"/>
</dbReference>
<name>A0A6V8KZJ1_9ACTN</name>
<keyword evidence="5" id="KW-0598">Phosphotransferase system</keyword>
<dbReference type="PANTHER" id="PTHR33705:SF2">
    <property type="entry name" value="PHOSPHOCARRIER PROTEIN NPR"/>
    <property type="match status" value="1"/>
</dbReference>
<sequence>MPQGTVNVAARAGLHARPAALLVQAAARMPGTVRIGRVGQAQVDAKSILAVLGLAIACGEQVQVQTDGPAAEQALAELLAMLKTDPDAAG</sequence>
<evidence type="ECO:0000256" key="4">
    <source>
        <dbReference type="ARBA" id="ARBA00022490"/>
    </source>
</evidence>
<dbReference type="PROSITE" id="PS51350">
    <property type="entry name" value="PTS_HPR_DOM"/>
    <property type="match status" value="1"/>
</dbReference>
<comment type="caution">
    <text evidence="7">The sequence shown here is derived from an EMBL/GenBank/DDBJ whole genome shotgun (WGS) entry which is preliminary data.</text>
</comment>
<dbReference type="RefSeq" id="WP_345538351.1">
    <property type="nucleotide sequence ID" value="NZ_BAABJB010000016.1"/>
</dbReference>
<proteinExistence type="predicted"/>
<dbReference type="AlphaFoldDB" id="A0A6V8KZJ1"/>
<feature type="domain" description="HPr" evidence="6">
    <location>
        <begin position="1"/>
        <end position="89"/>
    </location>
</feature>
<evidence type="ECO:0000256" key="3">
    <source>
        <dbReference type="ARBA" id="ARBA00020422"/>
    </source>
</evidence>
<keyword evidence="8" id="KW-1185">Reference proteome</keyword>
<dbReference type="SUPFAM" id="SSF55594">
    <property type="entry name" value="HPr-like"/>
    <property type="match status" value="1"/>
</dbReference>
<comment type="subcellular location">
    <subcellularLocation>
        <location evidence="2">Cytoplasm</location>
    </subcellularLocation>
</comment>
<dbReference type="InterPro" id="IPR050399">
    <property type="entry name" value="HPr"/>
</dbReference>
<accession>A0A6V8KZJ1</accession>
<reference evidence="7 8" key="1">
    <citation type="submission" date="2020-03" db="EMBL/GenBank/DDBJ databases">
        <title>Whole genome shotgun sequence of Phytohabitans rumicis NBRC 108638.</title>
        <authorList>
            <person name="Komaki H."/>
            <person name="Tamura T."/>
        </authorList>
    </citation>
    <scope>NUCLEOTIDE SEQUENCE [LARGE SCALE GENOMIC DNA]</scope>
    <source>
        <strain evidence="7 8">NBRC 108638</strain>
    </source>
</reference>
<dbReference type="PANTHER" id="PTHR33705">
    <property type="entry name" value="PHOSPHOCARRIER PROTEIN HPR"/>
    <property type="match status" value="1"/>
</dbReference>
<evidence type="ECO:0000259" key="6">
    <source>
        <dbReference type="PROSITE" id="PS51350"/>
    </source>
</evidence>
<dbReference type="GO" id="GO:0005737">
    <property type="term" value="C:cytoplasm"/>
    <property type="evidence" value="ECO:0007669"/>
    <property type="project" value="UniProtKB-SubCell"/>
</dbReference>
<dbReference type="PROSITE" id="PS00369">
    <property type="entry name" value="PTS_HPR_HIS"/>
    <property type="match status" value="1"/>
</dbReference>
<dbReference type="Proteomes" id="UP000482960">
    <property type="component" value="Unassembled WGS sequence"/>
</dbReference>
<dbReference type="GO" id="GO:0009401">
    <property type="term" value="P:phosphoenolpyruvate-dependent sugar phosphotransferase system"/>
    <property type="evidence" value="ECO:0007669"/>
    <property type="project" value="UniProtKB-KW"/>
</dbReference>
<evidence type="ECO:0000256" key="5">
    <source>
        <dbReference type="ARBA" id="ARBA00022683"/>
    </source>
</evidence>
<dbReference type="InterPro" id="IPR035895">
    <property type="entry name" value="HPr-like_sf"/>
</dbReference>
<reference evidence="7 8" key="2">
    <citation type="submission" date="2020-03" db="EMBL/GenBank/DDBJ databases">
        <authorList>
            <person name="Ichikawa N."/>
            <person name="Kimura A."/>
            <person name="Kitahashi Y."/>
            <person name="Uohara A."/>
        </authorList>
    </citation>
    <scope>NUCLEOTIDE SEQUENCE [LARGE SCALE GENOMIC DNA]</scope>
    <source>
        <strain evidence="7 8">NBRC 108638</strain>
    </source>
</reference>
<dbReference type="InterPro" id="IPR001020">
    <property type="entry name" value="PTS_HPr_His_P_site"/>
</dbReference>
<protein>
    <recommendedName>
        <fullName evidence="3">Phosphocarrier protein HPr</fullName>
    </recommendedName>
</protein>
<gene>
    <name evidence="7" type="ORF">Prum_008580</name>
</gene>
<keyword evidence="4" id="KW-0963">Cytoplasm</keyword>
<dbReference type="NCBIfam" id="TIGR01003">
    <property type="entry name" value="PTS_HPr_family"/>
    <property type="match status" value="1"/>
</dbReference>
<dbReference type="InterPro" id="IPR000032">
    <property type="entry name" value="HPr-like"/>
</dbReference>
<evidence type="ECO:0000256" key="1">
    <source>
        <dbReference type="ARBA" id="ARBA00003681"/>
    </source>
</evidence>
<evidence type="ECO:0000313" key="8">
    <source>
        <dbReference type="Proteomes" id="UP000482960"/>
    </source>
</evidence>
<dbReference type="Gene3D" id="3.30.1340.10">
    <property type="entry name" value="HPr-like"/>
    <property type="match status" value="1"/>
</dbReference>
<dbReference type="Pfam" id="PF00381">
    <property type="entry name" value="PTS-HPr"/>
    <property type="match status" value="1"/>
</dbReference>
<organism evidence="7 8">
    <name type="scientific">Phytohabitans rumicis</name>
    <dbReference type="NCBI Taxonomy" id="1076125"/>
    <lineage>
        <taxon>Bacteria</taxon>
        <taxon>Bacillati</taxon>
        <taxon>Actinomycetota</taxon>
        <taxon>Actinomycetes</taxon>
        <taxon>Micromonosporales</taxon>
        <taxon>Micromonosporaceae</taxon>
    </lineage>
</organism>
<evidence type="ECO:0000256" key="2">
    <source>
        <dbReference type="ARBA" id="ARBA00004496"/>
    </source>
</evidence>
<comment type="function">
    <text evidence="1">General (non sugar-specific) component of the phosphoenolpyruvate-dependent sugar phosphotransferase system (sugar PTS). This major carbohydrate active-transport system catalyzes the phosphorylation of incoming sugar substrates concomitantly with their translocation across the cell membrane. The phosphoryl group from phosphoenolpyruvate (PEP) is transferred to the phosphoryl carrier protein HPr by enzyme I. Phospho-HPr then transfers it to the PTS EIIA domain.</text>
</comment>
<dbReference type="CDD" id="cd00367">
    <property type="entry name" value="PTS-HPr_like"/>
    <property type="match status" value="1"/>
</dbReference>